<keyword evidence="3 6" id="KW-0812">Transmembrane</keyword>
<feature type="transmembrane region" description="Helical" evidence="6">
    <location>
        <begin position="6"/>
        <end position="31"/>
    </location>
</feature>
<accession>A0A1J5PAQ0</accession>
<evidence type="ECO:0000256" key="6">
    <source>
        <dbReference type="SAM" id="Phobius"/>
    </source>
</evidence>
<evidence type="ECO:0000256" key="3">
    <source>
        <dbReference type="ARBA" id="ARBA00022692"/>
    </source>
</evidence>
<evidence type="ECO:0000313" key="7">
    <source>
        <dbReference type="EMBL" id="OIQ67800.1"/>
    </source>
</evidence>
<dbReference type="EC" id="1.-.-.-" evidence="7"/>
<keyword evidence="4 6" id="KW-1133">Transmembrane helix</keyword>
<name>A0A1J5PAQ0_9ZZZZ</name>
<dbReference type="GO" id="GO:0016491">
    <property type="term" value="F:oxidoreductase activity"/>
    <property type="evidence" value="ECO:0007669"/>
    <property type="project" value="UniProtKB-KW"/>
</dbReference>
<keyword evidence="5 6" id="KW-0472">Membrane</keyword>
<proteinExistence type="predicted"/>
<organism evidence="7">
    <name type="scientific">mine drainage metagenome</name>
    <dbReference type="NCBI Taxonomy" id="410659"/>
    <lineage>
        <taxon>unclassified sequences</taxon>
        <taxon>metagenomes</taxon>
        <taxon>ecological metagenomes</taxon>
    </lineage>
</organism>
<dbReference type="EMBL" id="MLJW01005697">
    <property type="protein sequence ID" value="OIQ67800.1"/>
    <property type="molecule type" value="Genomic_DNA"/>
</dbReference>
<dbReference type="InterPro" id="IPR052175">
    <property type="entry name" value="ComplexI-like_HydComp"/>
</dbReference>
<feature type="transmembrane region" description="Helical" evidence="6">
    <location>
        <begin position="110"/>
        <end position="131"/>
    </location>
</feature>
<reference evidence="7" key="1">
    <citation type="submission" date="2016-10" db="EMBL/GenBank/DDBJ databases">
        <title>Sequence of Gallionella enrichment culture.</title>
        <authorList>
            <person name="Poehlein A."/>
            <person name="Muehling M."/>
            <person name="Daniel R."/>
        </authorList>
    </citation>
    <scope>NUCLEOTIDE SEQUENCE</scope>
</reference>
<dbReference type="PANTHER" id="PTHR42682:SF3">
    <property type="entry name" value="FORMATE HYDROGENLYASE SUBUNIT 3-RELATED"/>
    <property type="match status" value="1"/>
</dbReference>
<evidence type="ECO:0000256" key="2">
    <source>
        <dbReference type="ARBA" id="ARBA00022475"/>
    </source>
</evidence>
<dbReference type="GO" id="GO:0005886">
    <property type="term" value="C:plasma membrane"/>
    <property type="evidence" value="ECO:0007669"/>
    <property type="project" value="UniProtKB-SubCell"/>
</dbReference>
<dbReference type="PANTHER" id="PTHR42682">
    <property type="entry name" value="HYDROGENASE-4 COMPONENT F"/>
    <property type="match status" value="1"/>
</dbReference>
<gene>
    <name evidence="7" type="primary">hyfB_32</name>
    <name evidence="7" type="ORF">GALL_506190</name>
</gene>
<evidence type="ECO:0000256" key="1">
    <source>
        <dbReference type="ARBA" id="ARBA00004651"/>
    </source>
</evidence>
<sequence length="244" mass="27159">MLVPIAAASIALTAALAAYAMVKFFGVVFLGQPREEKLREAHDAGTLEKVGMVWLAALGLLLGVLPNLMIRFIDPVTNLLVNAGIARQAKAHGWWLLTPTSIQRASYGPLFFLGGVVVACLLVFALVRLFYHGRLRRSMAWGGGLPSLTSRMQDTAEGYGQPIREIFESFFHMDRHLPTPSDTEPEYRVIVSDRFWDGVYLPIARITEFLSAQVGRLQQGRIGTYLLYSFLTLLLLLLLVPGWR</sequence>
<keyword evidence="2" id="KW-1003">Cell membrane</keyword>
<comment type="caution">
    <text evidence="7">The sequence shown here is derived from an EMBL/GenBank/DDBJ whole genome shotgun (WGS) entry which is preliminary data.</text>
</comment>
<dbReference type="Gene3D" id="1.20.5.2700">
    <property type="match status" value="1"/>
</dbReference>
<dbReference type="AlphaFoldDB" id="A0A1J5PAQ0"/>
<feature type="transmembrane region" description="Helical" evidence="6">
    <location>
        <begin position="225"/>
        <end position="243"/>
    </location>
</feature>
<comment type="subcellular location">
    <subcellularLocation>
        <location evidence="1">Cell membrane</location>
        <topology evidence="1">Multi-pass membrane protein</topology>
    </subcellularLocation>
</comment>
<protein>
    <submittedName>
        <fullName evidence="7">Hydrogenase-4 component B</fullName>
        <ecNumber evidence="7">1.-.-.-</ecNumber>
    </submittedName>
</protein>
<keyword evidence="7" id="KW-0560">Oxidoreductase</keyword>
<evidence type="ECO:0000256" key="4">
    <source>
        <dbReference type="ARBA" id="ARBA00022989"/>
    </source>
</evidence>
<evidence type="ECO:0000256" key="5">
    <source>
        <dbReference type="ARBA" id="ARBA00023136"/>
    </source>
</evidence>
<feature type="transmembrane region" description="Helical" evidence="6">
    <location>
        <begin position="52"/>
        <end position="73"/>
    </location>
</feature>